<evidence type="ECO:0000313" key="4">
    <source>
        <dbReference type="EMBL" id="KAF0708622.1"/>
    </source>
</evidence>
<dbReference type="PROSITE" id="PS50075">
    <property type="entry name" value="CARRIER"/>
    <property type="match status" value="1"/>
</dbReference>
<evidence type="ECO:0000259" key="3">
    <source>
        <dbReference type="PROSITE" id="PS50075"/>
    </source>
</evidence>
<feature type="domain" description="Carrier" evidence="3">
    <location>
        <begin position="195"/>
        <end position="271"/>
    </location>
</feature>
<dbReference type="InterPro" id="IPR001242">
    <property type="entry name" value="Condensation_dom"/>
</dbReference>
<dbReference type="InterPro" id="IPR023213">
    <property type="entry name" value="CAT-like_dom_sf"/>
</dbReference>
<dbReference type="GO" id="GO:0031177">
    <property type="term" value="F:phosphopantetheine binding"/>
    <property type="evidence" value="ECO:0007669"/>
    <property type="project" value="TreeGrafter"/>
</dbReference>
<dbReference type="SUPFAM" id="SSF47336">
    <property type="entry name" value="ACP-like"/>
    <property type="match status" value="1"/>
</dbReference>
<dbReference type="PANTHER" id="PTHR45527">
    <property type="entry name" value="NONRIBOSOMAL PEPTIDE SYNTHETASE"/>
    <property type="match status" value="1"/>
</dbReference>
<name>A0A6A4ZBT8_9STRA</name>
<dbReference type="InterPro" id="IPR000873">
    <property type="entry name" value="AMP-dep_synth/lig_dom"/>
</dbReference>
<dbReference type="AlphaFoldDB" id="A0A6A4ZBT8"/>
<dbReference type="OrthoDB" id="78868at2759"/>
<keyword evidence="2" id="KW-0597">Phosphoprotein</keyword>
<dbReference type="Pfam" id="PF00501">
    <property type="entry name" value="AMP-binding"/>
    <property type="match status" value="1"/>
</dbReference>
<accession>A0A6A4ZBT8</accession>
<dbReference type="Pfam" id="PF00668">
    <property type="entry name" value="Condensation"/>
    <property type="match status" value="1"/>
</dbReference>
<dbReference type="Gene3D" id="3.40.50.12780">
    <property type="entry name" value="N-terminal domain of ligase-like"/>
    <property type="match status" value="1"/>
</dbReference>
<comment type="caution">
    <text evidence="4">The sequence shown here is derived from an EMBL/GenBank/DDBJ whole genome shotgun (WGS) entry which is preliminary data.</text>
</comment>
<dbReference type="InterPro" id="IPR042099">
    <property type="entry name" value="ANL_N_sf"/>
</dbReference>
<dbReference type="InterPro" id="IPR045851">
    <property type="entry name" value="AMP-bd_C_sf"/>
</dbReference>
<dbReference type="PANTHER" id="PTHR45527:SF1">
    <property type="entry name" value="FATTY ACID SYNTHASE"/>
    <property type="match status" value="1"/>
</dbReference>
<dbReference type="SUPFAM" id="SSF56801">
    <property type="entry name" value="Acetyl-CoA synthetase-like"/>
    <property type="match status" value="1"/>
</dbReference>
<gene>
    <name evidence="4" type="ORF">As57867_006271</name>
</gene>
<dbReference type="Pfam" id="PF00550">
    <property type="entry name" value="PP-binding"/>
    <property type="match status" value="1"/>
</dbReference>
<dbReference type="GO" id="GO:0003824">
    <property type="term" value="F:catalytic activity"/>
    <property type="evidence" value="ECO:0007669"/>
    <property type="project" value="InterPro"/>
</dbReference>
<proteinExistence type="predicted"/>
<evidence type="ECO:0000256" key="1">
    <source>
        <dbReference type="ARBA" id="ARBA00022450"/>
    </source>
</evidence>
<dbReference type="GO" id="GO:0005737">
    <property type="term" value="C:cytoplasm"/>
    <property type="evidence" value="ECO:0007669"/>
    <property type="project" value="TreeGrafter"/>
</dbReference>
<dbReference type="InterPro" id="IPR009081">
    <property type="entry name" value="PP-bd_ACP"/>
</dbReference>
<sequence>SHSLQQHVETDISVGKPIPNVNCYVLDDQQRPVPVGVPGEFYIGGIGVSPGYLNLSEETSAKFIPDIFLGHGCMYRSGDFGRILPNGNFEIIGRRDNQVKLKGYRIELDEVGTAMMQHPQVISAAAIVKDKSHLVGYFTPPDVSIDSLTDFVAAQLPVYMVPAIWVGLDTMPLNTNGKIDKNVLMSMDVNTEVEALSTSVEKQLATVWANVLDVSVSSIGRQTSFFALGGDSLTVIKVVAACKKVGLHITAAQLLKEMLLWRVASMAGEKIDIAWPQVSLAHNIVQTIEKEWAASLKLDKYLVYPVTALQAGMVYATINDREAYVLQRPFEIPDVKFGENIVLAFETIVKRHDILRTTFVTSSSGVYQIVRDNTLDLELANVTATTITEFLNADRERGFEIGDKYFVRWSTVATNSRSFGVLTIHHGLYDGWTLSMLINDLMDVLQNKALIERPSFHRVVDYIEAQDKFITETFWREYLSDLTPSTMVLFLS</sequence>
<feature type="non-terminal residue" evidence="4">
    <location>
        <position position="1"/>
    </location>
</feature>
<dbReference type="Gene3D" id="3.30.300.30">
    <property type="match status" value="1"/>
</dbReference>
<dbReference type="Gene3D" id="3.30.559.10">
    <property type="entry name" value="Chloramphenicol acetyltransferase-like domain"/>
    <property type="match status" value="1"/>
</dbReference>
<dbReference type="EMBL" id="VJMH01002478">
    <property type="protein sequence ID" value="KAF0708622.1"/>
    <property type="molecule type" value="Genomic_DNA"/>
</dbReference>
<dbReference type="GO" id="GO:0043041">
    <property type="term" value="P:amino acid activation for nonribosomal peptide biosynthetic process"/>
    <property type="evidence" value="ECO:0007669"/>
    <property type="project" value="TreeGrafter"/>
</dbReference>
<dbReference type="GO" id="GO:0044550">
    <property type="term" value="P:secondary metabolite biosynthetic process"/>
    <property type="evidence" value="ECO:0007669"/>
    <property type="project" value="TreeGrafter"/>
</dbReference>
<reference evidence="4" key="1">
    <citation type="submission" date="2019-06" db="EMBL/GenBank/DDBJ databases">
        <title>Genomics analysis of Aphanomyces spp. identifies a new class of oomycete effector associated with host adaptation.</title>
        <authorList>
            <person name="Gaulin E."/>
        </authorList>
    </citation>
    <scope>NUCLEOTIDE SEQUENCE</scope>
    <source>
        <strain evidence="4">CBS 578.67</strain>
    </source>
</reference>
<dbReference type="Gene3D" id="1.10.1200.10">
    <property type="entry name" value="ACP-like"/>
    <property type="match status" value="1"/>
</dbReference>
<evidence type="ECO:0000256" key="2">
    <source>
        <dbReference type="ARBA" id="ARBA00022553"/>
    </source>
</evidence>
<protein>
    <recommendedName>
        <fullName evidence="3">Carrier domain-containing protein</fullName>
    </recommendedName>
</protein>
<dbReference type="InterPro" id="IPR036736">
    <property type="entry name" value="ACP-like_sf"/>
</dbReference>
<dbReference type="SUPFAM" id="SSF52777">
    <property type="entry name" value="CoA-dependent acyltransferases"/>
    <property type="match status" value="1"/>
</dbReference>
<organism evidence="4">
    <name type="scientific">Aphanomyces stellatus</name>
    <dbReference type="NCBI Taxonomy" id="120398"/>
    <lineage>
        <taxon>Eukaryota</taxon>
        <taxon>Sar</taxon>
        <taxon>Stramenopiles</taxon>
        <taxon>Oomycota</taxon>
        <taxon>Saprolegniomycetes</taxon>
        <taxon>Saprolegniales</taxon>
        <taxon>Verrucalvaceae</taxon>
        <taxon>Aphanomyces</taxon>
    </lineage>
</organism>
<keyword evidence="1" id="KW-0596">Phosphopantetheine</keyword>